<keyword evidence="2" id="KW-1185">Reference proteome</keyword>
<gene>
    <name evidence="1" type="ORF">EVAR_16777_1</name>
</gene>
<reference evidence="1 2" key="1">
    <citation type="journal article" date="2019" name="Commun. Biol.">
        <title>The bagworm genome reveals a unique fibroin gene that provides high tensile strength.</title>
        <authorList>
            <person name="Kono N."/>
            <person name="Nakamura H."/>
            <person name="Ohtoshi R."/>
            <person name="Tomita M."/>
            <person name="Numata K."/>
            <person name="Arakawa K."/>
        </authorList>
    </citation>
    <scope>NUCLEOTIDE SEQUENCE [LARGE SCALE GENOMIC DNA]</scope>
</reference>
<sequence length="285" mass="32169">MHTLRLKSGPSLTCHWFSLPLNDGSSNGIVRRGHTNGDIRPPNGQELGDLRVRPRSTFMQKRRRQTKRISQATSSDVSIEFEKIVTPSLNSIPDDISTTDEIDSAIGRAPTNHIRIVVEKSGREIPAFSDRRRLPANILELIRAKNARTHTPLQIQNYIAHTQHIKEEVQNKAFLERKDDLPPVSLSEVQTLVKSLKTKKASDLDCISRDLSAHLLPSAYAAAFGESSIQLAGRWWLNNGLSIATLWRSHNRDSDELRDDRPSTVVNNKNIDAVHRMIKTDRRVT</sequence>
<evidence type="ECO:0000313" key="2">
    <source>
        <dbReference type="Proteomes" id="UP000299102"/>
    </source>
</evidence>
<dbReference type="EMBL" id="BGZK01000189">
    <property type="protein sequence ID" value="GBP27106.1"/>
    <property type="molecule type" value="Genomic_DNA"/>
</dbReference>
<proteinExistence type="predicted"/>
<name>A0A4C1UM99_EUMVA</name>
<dbReference type="AlphaFoldDB" id="A0A4C1UM99"/>
<organism evidence="1 2">
    <name type="scientific">Eumeta variegata</name>
    <name type="common">Bagworm moth</name>
    <name type="synonym">Eumeta japonica</name>
    <dbReference type="NCBI Taxonomy" id="151549"/>
    <lineage>
        <taxon>Eukaryota</taxon>
        <taxon>Metazoa</taxon>
        <taxon>Ecdysozoa</taxon>
        <taxon>Arthropoda</taxon>
        <taxon>Hexapoda</taxon>
        <taxon>Insecta</taxon>
        <taxon>Pterygota</taxon>
        <taxon>Neoptera</taxon>
        <taxon>Endopterygota</taxon>
        <taxon>Lepidoptera</taxon>
        <taxon>Glossata</taxon>
        <taxon>Ditrysia</taxon>
        <taxon>Tineoidea</taxon>
        <taxon>Psychidae</taxon>
        <taxon>Oiketicinae</taxon>
        <taxon>Eumeta</taxon>
    </lineage>
</organism>
<accession>A0A4C1UM99</accession>
<evidence type="ECO:0000313" key="1">
    <source>
        <dbReference type="EMBL" id="GBP27106.1"/>
    </source>
</evidence>
<dbReference type="Proteomes" id="UP000299102">
    <property type="component" value="Unassembled WGS sequence"/>
</dbReference>
<protein>
    <submittedName>
        <fullName evidence="1">Uncharacterized protein</fullName>
    </submittedName>
</protein>
<comment type="caution">
    <text evidence="1">The sequence shown here is derived from an EMBL/GenBank/DDBJ whole genome shotgun (WGS) entry which is preliminary data.</text>
</comment>
<dbReference type="OrthoDB" id="6764815at2759"/>